<organism evidence="2 3">
    <name type="scientific">Cyprinus carpio</name>
    <name type="common">Common carp</name>
    <dbReference type="NCBI Taxonomy" id="7962"/>
    <lineage>
        <taxon>Eukaryota</taxon>
        <taxon>Metazoa</taxon>
        <taxon>Chordata</taxon>
        <taxon>Craniata</taxon>
        <taxon>Vertebrata</taxon>
        <taxon>Euteleostomi</taxon>
        <taxon>Actinopterygii</taxon>
        <taxon>Neopterygii</taxon>
        <taxon>Teleostei</taxon>
        <taxon>Ostariophysi</taxon>
        <taxon>Cypriniformes</taxon>
        <taxon>Cyprinidae</taxon>
        <taxon>Cyprininae</taxon>
        <taxon>Cyprinus</taxon>
    </lineage>
</organism>
<dbReference type="Ensembl" id="ENSCCRT00020059881.1">
    <property type="protein sequence ID" value="ENSCCRP00020054632.1"/>
    <property type="gene ID" value="ENSCCRG00020025066.1"/>
</dbReference>
<evidence type="ECO:0000313" key="2">
    <source>
        <dbReference type="Ensembl" id="ENSCCRP00020054632.1"/>
    </source>
</evidence>
<evidence type="ECO:0000313" key="3">
    <source>
        <dbReference type="Proteomes" id="UP000694701"/>
    </source>
</evidence>
<feature type="chain" id="PRO_5034035543" evidence="1">
    <location>
        <begin position="21"/>
        <end position="53"/>
    </location>
</feature>
<accession>A0A8C2FK55</accession>
<protein>
    <submittedName>
        <fullName evidence="2">Uncharacterized protein</fullName>
    </submittedName>
</protein>
<evidence type="ECO:0000256" key="1">
    <source>
        <dbReference type="SAM" id="SignalP"/>
    </source>
</evidence>
<sequence>MVIVGLFCVLSVSLKLDTLSKEDLIKFAKKQMVAMQKIKSKCTGEIIIVASKL</sequence>
<proteinExistence type="predicted"/>
<dbReference type="Proteomes" id="UP000694701">
    <property type="component" value="Unplaced"/>
</dbReference>
<dbReference type="AlphaFoldDB" id="A0A8C2FK55"/>
<reference evidence="2" key="1">
    <citation type="submission" date="2025-08" db="UniProtKB">
        <authorList>
            <consortium name="Ensembl"/>
        </authorList>
    </citation>
    <scope>IDENTIFICATION</scope>
</reference>
<name>A0A8C2FK55_CYPCA</name>
<feature type="signal peptide" evidence="1">
    <location>
        <begin position="1"/>
        <end position="20"/>
    </location>
</feature>
<keyword evidence="1" id="KW-0732">Signal</keyword>